<dbReference type="AlphaFoldDB" id="A0A942TU67"/>
<sequence>MTLLHINNPPEVWVENWESVIALYKDDQQLYFLRSEYISEANLYFKLNEEKSAAFYHALELIRGREDLITFAWLWKCLLYEENSPTDAYDVASWPIPEVAMGAMAQMFPLIIAVSNLPWLRENYKMRGITESILFDTLSDIGIIMEESRKRTGVWGIENFLLEWLKNHFQGGLFRIGRLQYMPKKFDQHISVYRHMNTRMVIALEGECQLTGNFFEGFPITPLGRVLSKTVKLSLAEWEAVLIKGDFMLDVHIPRGGKLEYDLLDESYRSAMAIYPKLFPKQQFKGFICHTWMFDPLLQKILPEDSNLVKFQRDFYLYRIVDDDSVFETVFISKPKDLHTLPEETSLQRAIKRHVLSGKQMSSAAGFLLFDDFYSGPTYYQKKQGEVQSLLKICE</sequence>
<feature type="domain" description="N-acyltransferase N-terminal" evidence="1">
    <location>
        <begin position="40"/>
        <end position="171"/>
    </location>
</feature>
<evidence type="ECO:0000313" key="3">
    <source>
        <dbReference type="EMBL" id="MBS4202342.1"/>
    </source>
</evidence>
<dbReference type="Gene3D" id="3.40.630.120">
    <property type="match status" value="1"/>
</dbReference>
<accession>A0A942TU67</accession>
<feature type="domain" description="GNAT-like C-terminal" evidence="2">
    <location>
        <begin position="173"/>
        <end position="368"/>
    </location>
</feature>
<reference evidence="3 4" key="1">
    <citation type="submission" date="2021-05" db="EMBL/GenBank/DDBJ databases">
        <title>Novel Bacillus species.</title>
        <authorList>
            <person name="Liu G."/>
        </authorList>
    </citation>
    <scope>NUCLEOTIDE SEQUENCE [LARGE SCALE GENOMIC DNA]</scope>
    <source>
        <strain evidence="3 4">FJAT-49732</strain>
    </source>
</reference>
<keyword evidence="4" id="KW-1185">Reference proteome</keyword>
<dbReference type="Proteomes" id="UP000682713">
    <property type="component" value="Unassembled WGS sequence"/>
</dbReference>
<dbReference type="RefSeq" id="WP_213113127.1">
    <property type="nucleotide sequence ID" value="NZ_JAGYPJ010000002.1"/>
</dbReference>
<name>A0A942TU67_9BACI</name>
<evidence type="ECO:0000259" key="2">
    <source>
        <dbReference type="Pfam" id="PF18164"/>
    </source>
</evidence>
<proteinExistence type="predicted"/>
<dbReference type="Pfam" id="PF18082">
    <property type="entry name" value="NAT_N"/>
    <property type="match status" value="1"/>
</dbReference>
<evidence type="ECO:0000313" key="4">
    <source>
        <dbReference type="Proteomes" id="UP000682713"/>
    </source>
</evidence>
<protein>
    <submittedName>
        <fullName evidence="3">DUF5596 domain-containing protein</fullName>
    </submittedName>
</protein>
<organism evidence="3 4">
    <name type="scientific">Lederbergia citrisecunda</name>
    <dbReference type="NCBI Taxonomy" id="2833583"/>
    <lineage>
        <taxon>Bacteria</taxon>
        <taxon>Bacillati</taxon>
        <taxon>Bacillota</taxon>
        <taxon>Bacilli</taxon>
        <taxon>Bacillales</taxon>
        <taxon>Bacillaceae</taxon>
        <taxon>Lederbergia</taxon>
    </lineage>
</organism>
<dbReference type="InterPro" id="IPR041273">
    <property type="entry name" value="NAT_N"/>
</dbReference>
<dbReference type="EMBL" id="JAGYPJ010000002">
    <property type="protein sequence ID" value="MBS4202342.1"/>
    <property type="molecule type" value="Genomic_DNA"/>
</dbReference>
<gene>
    <name evidence="3" type="ORF">KHA93_22330</name>
</gene>
<evidence type="ECO:0000259" key="1">
    <source>
        <dbReference type="Pfam" id="PF18082"/>
    </source>
</evidence>
<dbReference type="Pfam" id="PF18164">
    <property type="entry name" value="GNAT_C"/>
    <property type="match status" value="1"/>
</dbReference>
<comment type="caution">
    <text evidence="3">The sequence shown here is derived from an EMBL/GenBank/DDBJ whole genome shotgun (WGS) entry which is preliminary data.</text>
</comment>
<dbReference type="InterPro" id="IPR041644">
    <property type="entry name" value="GNAT_C"/>
</dbReference>